<feature type="domain" description="HDOD" evidence="1">
    <location>
        <begin position="26"/>
        <end position="218"/>
    </location>
</feature>
<name>U5N4X5_9BURK</name>
<dbReference type="PANTHER" id="PTHR33525">
    <property type="match status" value="1"/>
</dbReference>
<proteinExistence type="predicted"/>
<dbReference type="AlphaFoldDB" id="U5N4X5"/>
<dbReference type="EMBL" id="CP004885">
    <property type="protein sequence ID" value="AGX86556.1"/>
    <property type="molecule type" value="Genomic_DNA"/>
</dbReference>
<organism evidence="2 3">
    <name type="scientific">Candidatus Symbiobacter mobilis CR</name>
    <dbReference type="NCBI Taxonomy" id="946483"/>
    <lineage>
        <taxon>Bacteria</taxon>
        <taxon>Pseudomonadati</taxon>
        <taxon>Pseudomonadota</taxon>
        <taxon>Betaproteobacteria</taxon>
        <taxon>Burkholderiales</taxon>
        <taxon>Comamonadaceae</taxon>
    </lineage>
</organism>
<evidence type="ECO:0000313" key="3">
    <source>
        <dbReference type="Proteomes" id="UP000017184"/>
    </source>
</evidence>
<dbReference type="STRING" id="946483.Cenrod_0438"/>
<evidence type="ECO:0000259" key="1">
    <source>
        <dbReference type="PROSITE" id="PS51833"/>
    </source>
</evidence>
<sequence length="296" mass="32453">MGFFGMKIAHVDTELSPQLLAAVEDMPAFPKSAQAILALTQDMACSPKELARVIEKDPVVTLKVLRVVNSAYYRLPDPIASIDHAVVFLGLNTIKNLALSISALHTVHASPLSHFDAPRYLMHSLVTASVASRLEHGSASHDYFMVGLLHDFGKVVIAHAMPKMYCRALEMSFWNSLTLHQALEDVVGVDDALVGARLIEQWHFPDDLVQSIRYQNTPLAMDTNMMAHLVAAVRISNHLGYGFGAREGVVQPLPHTVIKRLGADLPELVRRLGDISALLEDAKHYAQSDLVEGIAP</sequence>
<dbReference type="eggNOG" id="COG1639">
    <property type="taxonomic scope" value="Bacteria"/>
</dbReference>
<dbReference type="PANTHER" id="PTHR33525:SF3">
    <property type="entry name" value="RIBONUCLEASE Y"/>
    <property type="match status" value="1"/>
</dbReference>
<protein>
    <submittedName>
        <fullName evidence="2">Signal transduction protein</fullName>
    </submittedName>
</protein>
<dbReference type="InterPro" id="IPR052340">
    <property type="entry name" value="RNase_Y/CdgJ"/>
</dbReference>
<reference evidence="2 3" key="1">
    <citation type="journal article" date="2013" name="Genome Biol.">
        <title>Genomic analysis reveals key aspects of prokaryotic symbiosis in the phototrophic consortium "Chlorochromatium aggregatum".</title>
        <authorList>
            <person name="Liu Z."/>
            <person name="Muller J."/>
            <person name="Li T."/>
            <person name="Alvey R.M."/>
            <person name="Vogl K."/>
            <person name="Frigaard N.U."/>
            <person name="Rockwell N.C."/>
            <person name="Boyd E.S."/>
            <person name="Tomsho L.P."/>
            <person name="Schuster S.C."/>
            <person name="Henke P."/>
            <person name="Rohde M."/>
            <person name="Overmann J."/>
            <person name="Bryant D.A."/>
        </authorList>
    </citation>
    <scope>NUCLEOTIDE SEQUENCE [LARGE SCALE GENOMIC DNA]</scope>
    <source>
        <strain evidence="2">CR</strain>
    </source>
</reference>
<dbReference type="SUPFAM" id="SSF109604">
    <property type="entry name" value="HD-domain/PDEase-like"/>
    <property type="match status" value="1"/>
</dbReference>
<dbReference type="Pfam" id="PF08668">
    <property type="entry name" value="HDOD"/>
    <property type="match status" value="1"/>
</dbReference>
<accession>U5N4X5</accession>
<dbReference type="KEGG" id="cbx:Cenrod_0438"/>
<gene>
    <name evidence="2" type="ORF">Cenrod_0438</name>
</gene>
<dbReference type="PROSITE" id="PS51833">
    <property type="entry name" value="HDOD"/>
    <property type="match status" value="1"/>
</dbReference>
<keyword evidence="3" id="KW-1185">Reference proteome</keyword>
<dbReference type="Proteomes" id="UP000017184">
    <property type="component" value="Chromosome"/>
</dbReference>
<evidence type="ECO:0000313" key="2">
    <source>
        <dbReference type="EMBL" id="AGX86556.1"/>
    </source>
</evidence>
<dbReference type="HOGENOM" id="CLU_048246_4_2_4"/>
<dbReference type="Gene3D" id="1.10.3210.10">
    <property type="entry name" value="Hypothetical protein af1432"/>
    <property type="match status" value="1"/>
</dbReference>
<dbReference type="InterPro" id="IPR013976">
    <property type="entry name" value="HDOD"/>
</dbReference>